<name>Q5LKB4_BACHK</name>
<dbReference type="AlphaFoldDB" id="Q5LKB4"/>
<protein>
    <submittedName>
        <fullName evidence="2">Uncharacterized protein</fullName>
    </submittedName>
</protein>
<dbReference type="RefSeq" id="WP_011244844.1">
    <property type="nucleotide sequence ID" value="NC_006578.1"/>
</dbReference>
<feature type="transmembrane region" description="Helical" evidence="1">
    <location>
        <begin position="32"/>
        <end position="55"/>
    </location>
</feature>
<gene>
    <name evidence="2" type="ordered locus">pBT9727_0030</name>
</gene>
<evidence type="ECO:0000256" key="1">
    <source>
        <dbReference type="SAM" id="Phobius"/>
    </source>
</evidence>
<organism evidence="2 3">
    <name type="scientific">Bacillus thuringiensis subsp. konkukian (strain 97-27)</name>
    <dbReference type="NCBI Taxonomy" id="281309"/>
    <lineage>
        <taxon>Bacteria</taxon>
        <taxon>Bacillati</taxon>
        <taxon>Bacillota</taxon>
        <taxon>Bacilli</taxon>
        <taxon>Bacillales</taxon>
        <taxon>Bacillaceae</taxon>
        <taxon>Bacillus</taxon>
        <taxon>Bacillus cereus group</taxon>
    </lineage>
</organism>
<proteinExistence type="predicted"/>
<dbReference type="HOGENOM" id="CLU_150478_0_0_9"/>
<sequence length="151" mass="17569">MLFNSIVINILIFLFFLSVFTFYTGLELSKNWRIIMALIMIGSLIGLIVCGYFRIVEMSEENKLKTEMAAERIEYNEKKKNELLTEKFKLPITDILIEPVLETKYYKVTTNTGIYKLSFAYDTNDKIIGFKEFKQITSISQEGNHEQGSHN</sequence>
<evidence type="ECO:0000313" key="2">
    <source>
        <dbReference type="EMBL" id="AAW31002.1"/>
    </source>
</evidence>
<keyword evidence="1" id="KW-1133">Transmembrane helix</keyword>
<dbReference type="KEGG" id="btk:pBT9727_0030"/>
<dbReference type="Proteomes" id="UP000001301">
    <property type="component" value="Plasmid pBT9727"/>
</dbReference>
<feature type="transmembrane region" description="Helical" evidence="1">
    <location>
        <begin position="7"/>
        <end position="26"/>
    </location>
</feature>
<reference evidence="2 3" key="1">
    <citation type="journal article" date="2006" name="J. Bacteriol.">
        <title>Pathogenomic sequence analysis of Bacillus cereus and Bacillus thuringiensis isolates closely related to Bacillus anthracis.</title>
        <authorList>
            <person name="Han C.S."/>
            <person name="Xie G."/>
            <person name="Challacombe J.F."/>
            <person name="Altherr M.R."/>
            <person name="Bhotika S.S."/>
            <person name="Brown N."/>
            <person name="Bruce D."/>
            <person name="Campbell C.S."/>
            <person name="Campbell M.L."/>
            <person name="Chen J."/>
            <person name="Chertkov O."/>
            <person name="Cleland C."/>
            <person name="Dimitrijevic M."/>
            <person name="Doggett N.A."/>
            <person name="Fawcett J.J."/>
            <person name="Glavina T."/>
            <person name="Goodwin L.A."/>
            <person name="Green L.D."/>
            <person name="Hill K.K."/>
            <person name="Hitchcock P."/>
            <person name="Jackson P.J."/>
            <person name="Keim P."/>
            <person name="Kewalramani A.R."/>
            <person name="Longmire J."/>
            <person name="Lucas S."/>
            <person name="Malfatti S."/>
            <person name="McMurry K."/>
            <person name="Meincke L.J."/>
            <person name="Misra M."/>
            <person name="Moseman B.L."/>
            <person name="Mundt M."/>
            <person name="Munk A.C."/>
            <person name="Okinaka R.T."/>
            <person name="Parson-Quintana B."/>
            <person name="Reilly L.P."/>
            <person name="Richardson P."/>
            <person name="Robinson D.L."/>
            <person name="Rubin E."/>
            <person name="Saunders E."/>
            <person name="Tapia R."/>
            <person name="Tesmer J.G."/>
            <person name="Thayer N."/>
            <person name="Thompson L.S."/>
            <person name="Tice H."/>
            <person name="Ticknor L.O."/>
            <person name="Wills P.L."/>
            <person name="Brettin T.S."/>
            <person name="Gilna P."/>
        </authorList>
    </citation>
    <scope>NUCLEOTIDE SEQUENCE [LARGE SCALE GENOMIC DNA]</scope>
    <source>
        <strain evidence="2 3">97-27</strain>
        <plasmid evidence="3">pBT9727</plasmid>
    </source>
</reference>
<evidence type="ECO:0000313" key="3">
    <source>
        <dbReference type="Proteomes" id="UP000001301"/>
    </source>
</evidence>
<accession>Q5LKB4</accession>
<geneLocation type="plasmid" evidence="2 3">
    <name>pBT9727</name>
</geneLocation>
<keyword evidence="1" id="KW-0472">Membrane</keyword>
<dbReference type="PATRIC" id="fig|281309.8.peg.5528"/>
<keyword evidence="1" id="KW-0812">Transmembrane</keyword>
<dbReference type="EMBL" id="CP000047">
    <property type="protein sequence ID" value="AAW31002.1"/>
    <property type="molecule type" value="Genomic_DNA"/>
</dbReference>
<keyword evidence="2" id="KW-0614">Plasmid</keyword>